<dbReference type="InterPro" id="IPR036412">
    <property type="entry name" value="HAD-like_sf"/>
</dbReference>
<dbReference type="GO" id="GO:0016791">
    <property type="term" value="F:phosphatase activity"/>
    <property type="evidence" value="ECO:0007669"/>
    <property type="project" value="InterPro"/>
</dbReference>
<evidence type="ECO:0000256" key="2">
    <source>
        <dbReference type="ARBA" id="ARBA00022490"/>
    </source>
</evidence>
<evidence type="ECO:0000256" key="10">
    <source>
        <dbReference type="PIRSR" id="PIRSR004682-3"/>
    </source>
</evidence>
<dbReference type="Proteomes" id="UP000186469">
    <property type="component" value="Unassembled WGS sequence"/>
</dbReference>
<organism evidence="12 13">
    <name type="scientific">Desulfovibrio litoralis DSM 11393</name>
    <dbReference type="NCBI Taxonomy" id="1121455"/>
    <lineage>
        <taxon>Bacteria</taxon>
        <taxon>Pseudomonadati</taxon>
        <taxon>Thermodesulfobacteriota</taxon>
        <taxon>Desulfovibrionia</taxon>
        <taxon>Desulfovibrionales</taxon>
        <taxon>Desulfovibrionaceae</taxon>
        <taxon>Desulfovibrio</taxon>
    </lineage>
</organism>
<evidence type="ECO:0000256" key="4">
    <source>
        <dbReference type="ARBA" id="ARBA00022801"/>
    </source>
</evidence>
<keyword evidence="13" id="KW-1185">Reference proteome</keyword>
<dbReference type="InterPro" id="IPR004446">
    <property type="entry name" value="Heptose_bisP_phosphatase"/>
</dbReference>
<evidence type="ECO:0000313" key="13">
    <source>
        <dbReference type="Proteomes" id="UP000186469"/>
    </source>
</evidence>
<dbReference type="PANTHER" id="PTHR42891">
    <property type="entry name" value="D-GLYCERO-BETA-D-MANNO-HEPTOSE-1,7-BISPHOSPHATE 7-PHOSPHATASE"/>
    <property type="match status" value="1"/>
</dbReference>
<feature type="binding site" evidence="11">
    <location>
        <position position="19"/>
    </location>
    <ligand>
        <name>Mg(2+)</name>
        <dbReference type="ChEBI" id="CHEBI:18420"/>
    </ligand>
</feature>
<dbReference type="NCBIfam" id="TIGR01656">
    <property type="entry name" value="Histidinol-ppas"/>
    <property type="match status" value="1"/>
</dbReference>
<dbReference type="EC" id="3.1.3.-" evidence="7"/>
<feature type="binding site" evidence="11">
    <location>
        <position position="142"/>
    </location>
    <ligand>
        <name>Mg(2+)</name>
        <dbReference type="ChEBI" id="CHEBI:18420"/>
    </ligand>
</feature>
<dbReference type="SUPFAM" id="SSF56784">
    <property type="entry name" value="HAD-like"/>
    <property type="match status" value="1"/>
</dbReference>
<dbReference type="GO" id="GO:0005975">
    <property type="term" value="P:carbohydrate metabolic process"/>
    <property type="evidence" value="ECO:0007669"/>
    <property type="project" value="InterPro"/>
</dbReference>
<feature type="active site" description="Nucleophile" evidence="8">
    <location>
        <position position="17"/>
    </location>
</feature>
<evidence type="ECO:0000256" key="1">
    <source>
        <dbReference type="ARBA" id="ARBA00004496"/>
    </source>
</evidence>
<feature type="binding site" evidence="11">
    <location>
        <position position="143"/>
    </location>
    <ligand>
        <name>Mg(2+)</name>
        <dbReference type="ChEBI" id="CHEBI:18420"/>
    </ligand>
</feature>
<dbReference type="EMBL" id="FRDI01000003">
    <property type="protein sequence ID" value="SHN57008.1"/>
    <property type="molecule type" value="Genomic_DNA"/>
</dbReference>
<evidence type="ECO:0000256" key="5">
    <source>
        <dbReference type="ARBA" id="ARBA00023277"/>
    </source>
</evidence>
<keyword evidence="3 11" id="KW-0479">Metal-binding</keyword>
<dbReference type="InterPro" id="IPR023214">
    <property type="entry name" value="HAD_sf"/>
</dbReference>
<feature type="binding site" evidence="11">
    <location>
        <position position="115"/>
    </location>
    <ligand>
        <name>Zn(2+)</name>
        <dbReference type="ChEBI" id="CHEBI:29105"/>
    </ligand>
</feature>
<dbReference type="Pfam" id="PF13242">
    <property type="entry name" value="Hydrolase_like"/>
    <property type="match status" value="1"/>
</dbReference>
<feature type="binding site" evidence="9">
    <location>
        <position position="143"/>
    </location>
    <ligand>
        <name>substrate</name>
    </ligand>
</feature>
<feature type="active site" description="Proton donor" evidence="8">
    <location>
        <position position="19"/>
    </location>
</feature>
<keyword evidence="5 7" id="KW-0119">Carbohydrate metabolism</keyword>
<evidence type="ECO:0000256" key="8">
    <source>
        <dbReference type="PIRSR" id="PIRSR004682-1"/>
    </source>
</evidence>
<dbReference type="AlphaFoldDB" id="A0A1M7SEV6"/>
<keyword evidence="2 7" id="KW-0963">Cytoplasm</keyword>
<comment type="similarity">
    <text evidence="7">Belongs to the gmhB family.</text>
</comment>
<feature type="site" description="Stabilizes the phosphoryl group" evidence="10">
    <location>
        <position position="59"/>
    </location>
</feature>
<dbReference type="CDD" id="cd07503">
    <property type="entry name" value="HAD_HisB-N"/>
    <property type="match status" value="1"/>
</dbReference>
<feature type="binding site" evidence="9">
    <location>
        <begin position="59"/>
        <end position="62"/>
    </location>
    <ligand>
        <name>substrate</name>
    </ligand>
</feature>
<gene>
    <name evidence="12" type="ORF">SAMN02745728_00859</name>
</gene>
<keyword evidence="11" id="KW-0460">Magnesium</keyword>
<dbReference type="PANTHER" id="PTHR42891:SF1">
    <property type="entry name" value="D-GLYCERO-BETA-D-MANNO-HEPTOSE-1,7-BISPHOSPHATE 7-PHOSPHATASE"/>
    <property type="match status" value="1"/>
</dbReference>
<feature type="site" description="Contributes to substrate recognition" evidence="10">
    <location>
        <position position="116"/>
    </location>
</feature>
<feature type="binding site" evidence="9">
    <location>
        <begin position="116"/>
        <end position="117"/>
    </location>
    <ligand>
        <name>substrate</name>
    </ligand>
</feature>
<sequence>MPNNRFGNTMKKAVFFDRDGVLNHDSGYVYKIEDFKWIKGAKEAIKLFNDRDYLVFVVTNQSGIARGFYTEHELKSLHAYMQQELKSANAHIDEFVYCPHHPEATVAEFKQNCQCRKPQPGMLTYLLKKWKLNPQNCILIGDKKRDLDAAENAEIKGYLFNAITENYEQKQEIETDLCAFVKSKVFNQD</sequence>
<feature type="site" description="Stabilizes the phosphoryl group" evidence="10">
    <location>
        <position position="117"/>
    </location>
</feature>
<dbReference type="PIRSF" id="PIRSF004682">
    <property type="entry name" value="GmhB"/>
    <property type="match status" value="1"/>
</dbReference>
<evidence type="ECO:0000313" key="12">
    <source>
        <dbReference type="EMBL" id="SHN57008.1"/>
    </source>
</evidence>
<feature type="binding site" evidence="11">
    <location>
        <position position="100"/>
    </location>
    <ligand>
        <name>Zn(2+)</name>
        <dbReference type="ChEBI" id="CHEBI:29105"/>
    </ligand>
</feature>
<evidence type="ECO:0000256" key="9">
    <source>
        <dbReference type="PIRSR" id="PIRSR004682-2"/>
    </source>
</evidence>
<comment type="cofactor">
    <cofactor evidence="11">
        <name>Zn(2+)</name>
        <dbReference type="ChEBI" id="CHEBI:29105"/>
    </cofactor>
</comment>
<accession>A0A1M7SEV6</accession>
<proteinExistence type="inferred from homology"/>
<feature type="binding site" evidence="9">
    <location>
        <begin position="25"/>
        <end position="28"/>
    </location>
    <ligand>
        <name>substrate</name>
    </ligand>
</feature>
<keyword evidence="4 7" id="KW-0378">Hydrolase</keyword>
<keyword evidence="11" id="KW-0862">Zinc</keyword>
<dbReference type="InterPro" id="IPR006549">
    <property type="entry name" value="HAD-SF_hydro_IIIA"/>
</dbReference>
<dbReference type="GO" id="GO:0046872">
    <property type="term" value="F:metal ion binding"/>
    <property type="evidence" value="ECO:0007669"/>
    <property type="project" value="UniProtKB-KW"/>
</dbReference>
<protein>
    <recommendedName>
        <fullName evidence="6 7">D,D-heptose 1,7-bisphosphate phosphatase</fullName>
        <ecNumber evidence="7">3.1.3.-</ecNumber>
    </recommendedName>
</protein>
<dbReference type="Gene3D" id="3.40.50.1000">
    <property type="entry name" value="HAD superfamily/HAD-like"/>
    <property type="match status" value="1"/>
</dbReference>
<dbReference type="GO" id="GO:0005737">
    <property type="term" value="C:cytoplasm"/>
    <property type="evidence" value="ECO:0007669"/>
    <property type="project" value="UniProtKB-SubCell"/>
</dbReference>
<dbReference type="NCBIfam" id="TIGR01662">
    <property type="entry name" value="HAD-SF-IIIA"/>
    <property type="match status" value="1"/>
</dbReference>
<evidence type="ECO:0000256" key="11">
    <source>
        <dbReference type="PIRSR" id="PIRSR004682-4"/>
    </source>
</evidence>
<feature type="binding site" evidence="9">
    <location>
        <begin position="17"/>
        <end position="19"/>
    </location>
    <ligand>
        <name>substrate</name>
    </ligand>
</feature>
<feature type="binding site" evidence="11">
    <location>
        <position position="98"/>
    </location>
    <ligand>
        <name>Zn(2+)</name>
        <dbReference type="ChEBI" id="CHEBI:29105"/>
    </ligand>
</feature>
<feature type="binding site" evidence="11">
    <location>
        <position position="113"/>
    </location>
    <ligand>
        <name>Zn(2+)</name>
        <dbReference type="ChEBI" id="CHEBI:29105"/>
    </ligand>
</feature>
<comment type="subcellular location">
    <subcellularLocation>
        <location evidence="1 7">Cytoplasm</location>
    </subcellularLocation>
</comment>
<name>A0A1M7SEV6_9BACT</name>
<evidence type="ECO:0000256" key="6">
    <source>
        <dbReference type="ARBA" id="ARBA00031828"/>
    </source>
</evidence>
<comment type="cofactor">
    <cofactor evidence="11">
        <name>Mg(2+)</name>
        <dbReference type="ChEBI" id="CHEBI:18420"/>
    </cofactor>
</comment>
<evidence type="ECO:0000256" key="7">
    <source>
        <dbReference type="PIRNR" id="PIRNR004682"/>
    </source>
</evidence>
<evidence type="ECO:0000256" key="3">
    <source>
        <dbReference type="ARBA" id="ARBA00022723"/>
    </source>
</evidence>
<dbReference type="InterPro" id="IPR006543">
    <property type="entry name" value="Histidinol-phos"/>
</dbReference>
<dbReference type="STRING" id="1121455.SAMN02745728_00859"/>
<reference evidence="12 13" key="1">
    <citation type="submission" date="2016-12" db="EMBL/GenBank/DDBJ databases">
        <authorList>
            <person name="Song W.-J."/>
            <person name="Kurnit D.M."/>
        </authorList>
    </citation>
    <scope>NUCLEOTIDE SEQUENCE [LARGE SCALE GENOMIC DNA]</scope>
    <source>
        <strain evidence="12 13">DSM 11393</strain>
    </source>
</reference>
<dbReference type="NCBIfam" id="TIGR00213">
    <property type="entry name" value="GmhB_yaeD"/>
    <property type="match status" value="1"/>
</dbReference>
<feature type="binding site" evidence="11">
    <location>
        <position position="17"/>
    </location>
    <ligand>
        <name>Mg(2+)</name>
        <dbReference type="ChEBI" id="CHEBI:18420"/>
    </ligand>
</feature>